<dbReference type="Pfam" id="PF02033">
    <property type="entry name" value="RBFA"/>
    <property type="match status" value="1"/>
</dbReference>
<gene>
    <name evidence="1" type="ORF">S03H2_05707</name>
</gene>
<dbReference type="InterPro" id="IPR015946">
    <property type="entry name" value="KH_dom-like_a/b"/>
</dbReference>
<protein>
    <recommendedName>
        <fullName evidence="2">Ribosome-binding factor A</fullName>
    </recommendedName>
</protein>
<dbReference type="PANTHER" id="PTHR33515:SF1">
    <property type="entry name" value="RIBOSOME-BINDING FACTOR A, CHLOROPLASTIC-RELATED"/>
    <property type="match status" value="1"/>
</dbReference>
<reference evidence="1" key="1">
    <citation type="journal article" date="2014" name="Front. Microbiol.">
        <title>High frequency of phylogenetically diverse reductive dehalogenase-homologous genes in deep subseafloor sedimentary metagenomes.</title>
        <authorList>
            <person name="Kawai M."/>
            <person name="Futagami T."/>
            <person name="Toyoda A."/>
            <person name="Takaki Y."/>
            <person name="Nishi S."/>
            <person name="Hori S."/>
            <person name="Arai W."/>
            <person name="Tsubouchi T."/>
            <person name="Morono Y."/>
            <person name="Uchiyama I."/>
            <person name="Ito T."/>
            <person name="Fujiyama A."/>
            <person name="Inagaki F."/>
            <person name="Takami H."/>
        </authorList>
    </citation>
    <scope>NUCLEOTIDE SEQUENCE</scope>
    <source>
        <strain evidence="1">Expedition CK06-06</strain>
    </source>
</reference>
<dbReference type="GO" id="GO:0006364">
    <property type="term" value="P:rRNA processing"/>
    <property type="evidence" value="ECO:0007669"/>
    <property type="project" value="InterPro"/>
</dbReference>
<comment type="caution">
    <text evidence="1">The sequence shown here is derived from an EMBL/GenBank/DDBJ whole genome shotgun (WGS) entry which is preliminary data.</text>
</comment>
<dbReference type="EMBL" id="BARU01002413">
    <property type="protein sequence ID" value="GAH27886.1"/>
    <property type="molecule type" value="Genomic_DNA"/>
</dbReference>
<dbReference type="PROSITE" id="PS01319">
    <property type="entry name" value="RBFA"/>
    <property type="match status" value="1"/>
</dbReference>
<proteinExistence type="inferred from homology"/>
<dbReference type="SUPFAM" id="SSF89919">
    <property type="entry name" value="Ribosome-binding factor A, RbfA"/>
    <property type="match status" value="1"/>
</dbReference>
<dbReference type="HAMAP" id="MF_00003">
    <property type="entry name" value="RbfA"/>
    <property type="match status" value="1"/>
</dbReference>
<dbReference type="NCBIfam" id="TIGR00082">
    <property type="entry name" value="rbfA"/>
    <property type="match status" value="1"/>
</dbReference>
<evidence type="ECO:0008006" key="2">
    <source>
        <dbReference type="Google" id="ProtNLM"/>
    </source>
</evidence>
<organism evidence="1">
    <name type="scientific">marine sediment metagenome</name>
    <dbReference type="NCBI Taxonomy" id="412755"/>
    <lineage>
        <taxon>unclassified sequences</taxon>
        <taxon>metagenomes</taxon>
        <taxon>ecological metagenomes</taxon>
    </lineage>
</organism>
<dbReference type="AlphaFoldDB" id="X1E3P3"/>
<dbReference type="Gene3D" id="3.30.300.20">
    <property type="match status" value="1"/>
</dbReference>
<dbReference type="InterPro" id="IPR000238">
    <property type="entry name" value="RbfA"/>
</dbReference>
<dbReference type="PANTHER" id="PTHR33515">
    <property type="entry name" value="RIBOSOME-BINDING FACTOR A, CHLOROPLASTIC-RELATED"/>
    <property type="match status" value="1"/>
</dbReference>
<name>X1E3P3_9ZZZZ</name>
<sequence length="104" mass="12045">MAKNYNTFIINTKAKDPRIGFITITGTKLSSDFKWLDVFVSIMGEEDEINRSLEGLRNCCGFIKKNLRQRLKLKSIPDIRFLYDKSIDKGIKISKILETLDKDK</sequence>
<dbReference type="InterPro" id="IPR020053">
    <property type="entry name" value="Ribosome-bd_factorA_CS"/>
</dbReference>
<evidence type="ECO:0000313" key="1">
    <source>
        <dbReference type="EMBL" id="GAH27886.1"/>
    </source>
</evidence>
<dbReference type="InterPro" id="IPR023799">
    <property type="entry name" value="RbfA_dom_sf"/>
</dbReference>
<accession>X1E3P3</accession>
<dbReference type="GO" id="GO:0005829">
    <property type="term" value="C:cytosol"/>
    <property type="evidence" value="ECO:0007669"/>
    <property type="project" value="TreeGrafter"/>
</dbReference>
<dbReference type="GO" id="GO:0043024">
    <property type="term" value="F:ribosomal small subunit binding"/>
    <property type="evidence" value="ECO:0007669"/>
    <property type="project" value="TreeGrafter"/>
</dbReference>